<feature type="domain" description="ABC transmembrane type-1" evidence="7">
    <location>
        <begin position="204"/>
        <end position="399"/>
    </location>
</feature>
<evidence type="ECO:0000256" key="1">
    <source>
        <dbReference type="ARBA" id="ARBA00004651"/>
    </source>
</evidence>
<dbReference type="eggNOG" id="COG1174">
    <property type="taxonomic scope" value="Bacteria"/>
</dbReference>
<dbReference type="Proteomes" id="UP000007844">
    <property type="component" value="Chromosome"/>
</dbReference>
<feature type="transmembrane region" description="Helical" evidence="6">
    <location>
        <begin position="24"/>
        <end position="44"/>
    </location>
</feature>
<dbReference type="CDD" id="cd06261">
    <property type="entry name" value="TM_PBP2"/>
    <property type="match status" value="1"/>
</dbReference>
<feature type="transmembrane region" description="Helical" evidence="6">
    <location>
        <begin position="330"/>
        <end position="348"/>
    </location>
</feature>
<evidence type="ECO:0000256" key="6">
    <source>
        <dbReference type="RuleBase" id="RU363032"/>
    </source>
</evidence>
<feature type="transmembrane region" description="Helical" evidence="6">
    <location>
        <begin position="139"/>
        <end position="156"/>
    </location>
</feature>
<dbReference type="Gene3D" id="1.10.3720.10">
    <property type="entry name" value="MetI-like"/>
    <property type="match status" value="1"/>
</dbReference>
<comment type="subcellular location">
    <subcellularLocation>
        <location evidence="1 6">Cell membrane</location>
        <topology evidence="1 6">Multi-pass membrane protein</topology>
    </subcellularLocation>
</comment>
<dbReference type="GO" id="GO:0055085">
    <property type="term" value="P:transmembrane transport"/>
    <property type="evidence" value="ECO:0007669"/>
    <property type="project" value="InterPro"/>
</dbReference>
<feature type="transmembrane region" description="Helical" evidence="6">
    <location>
        <begin position="102"/>
        <end position="119"/>
    </location>
</feature>
<feature type="transmembrane region" description="Helical" evidence="6">
    <location>
        <begin position="241"/>
        <end position="263"/>
    </location>
</feature>
<evidence type="ECO:0000259" key="7">
    <source>
        <dbReference type="PROSITE" id="PS50928"/>
    </source>
</evidence>
<feature type="transmembrane region" description="Helical" evidence="6">
    <location>
        <begin position="64"/>
        <end position="90"/>
    </location>
</feature>
<feature type="transmembrane region" description="Helical" evidence="6">
    <location>
        <begin position="204"/>
        <end position="229"/>
    </location>
</feature>
<dbReference type="STRING" id="690850.Desaf_2986"/>
<dbReference type="RefSeq" id="WP_014260941.1">
    <property type="nucleotide sequence ID" value="NC_016629.1"/>
</dbReference>
<dbReference type="InterPro" id="IPR051204">
    <property type="entry name" value="ABC_transp_perm/SBD"/>
</dbReference>
<evidence type="ECO:0000256" key="4">
    <source>
        <dbReference type="ARBA" id="ARBA00022989"/>
    </source>
</evidence>
<accession>F3Z279</accession>
<proteinExistence type="inferred from homology"/>
<organism evidence="8 9">
    <name type="scientific">Desulfocurvibacter africanus subsp. africanus str. Walvis Bay</name>
    <dbReference type="NCBI Taxonomy" id="690850"/>
    <lineage>
        <taxon>Bacteria</taxon>
        <taxon>Pseudomonadati</taxon>
        <taxon>Thermodesulfobacteriota</taxon>
        <taxon>Desulfovibrionia</taxon>
        <taxon>Desulfovibrionales</taxon>
        <taxon>Desulfovibrionaceae</taxon>
        <taxon>Desulfocurvibacter</taxon>
    </lineage>
</organism>
<keyword evidence="5 6" id="KW-0472">Membrane</keyword>
<evidence type="ECO:0000256" key="3">
    <source>
        <dbReference type="ARBA" id="ARBA00022692"/>
    </source>
</evidence>
<evidence type="ECO:0000313" key="9">
    <source>
        <dbReference type="Proteomes" id="UP000007844"/>
    </source>
</evidence>
<sequence>MPKAWLGNTSPRAAISIKPGLDKVLALSAGLGWLALLFGPLLVLRPNRLAAGEGLRVWEVFNPLGPSGLAGLTGLVLLSGTLLLLSFGALPARARFIRVGKLALPVAWTGVMLFVFLAGQGARQIMDAATPFTRVSLGWGFWILLVSLGTICADRFKRVGQSAGALAVWLWLVGLAGLMAAGGLDSLAITKEFYARQSRFLGELSAHLTITGLSVAASATVGIPLGLLLHVRRLLAPRVFLVLNVAQTIPSLALFGLLMVPLSLLAERFPALGKLGVQGIGAAPAIIALTLYALLPVVRNTYAGLASIDQAAVDAGTGMGMSKWQLLRDVTIPLALPAILGGIRIALVQNIGNAAVAALIGAGGFGVFIFQGLGQAATDLVLLGALPTVLLAVAADALMQFAIPLLAPEHNRGAQA</sequence>
<feature type="transmembrane region" description="Helical" evidence="6">
    <location>
        <begin position="380"/>
        <end position="403"/>
    </location>
</feature>
<dbReference type="Pfam" id="PF00528">
    <property type="entry name" value="BPD_transp_1"/>
    <property type="match status" value="1"/>
</dbReference>
<dbReference type="InterPro" id="IPR000515">
    <property type="entry name" value="MetI-like"/>
</dbReference>
<feature type="transmembrane region" description="Helical" evidence="6">
    <location>
        <begin position="275"/>
        <end position="295"/>
    </location>
</feature>
<reference evidence="8 9" key="1">
    <citation type="journal article" date="2011" name="J. Bacteriol.">
        <title>Genome sequence of the mercury-methylating and pleomorphic Desulfovibrio africanus Strain Walvis Bay.</title>
        <authorList>
            <person name="Brown S.D."/>
            <person name="Wall J.D."/>
            <person name="Kucken A.M."/>
            <person name="Gilmour C.C."/>
            <person name="Podar M."/>
            <person name="Brandt C.C."/>
            <person name="Teshima H."/>
            <person name="Detter J.C."/>
            <person name="Han C.S."/>
            <person name="Land M.L."/>
            <person name="Lucas S."/>
            <person name="Han J."/>
            <person name="Pennacchio L."/>
            <person name="Nolan M."/>
            <person name="Pitluck S."/>
            <person name="Woyke T."/>
            <person name="Goodwin L."/>
            <person name="Palumbo A.V."/>
            <person name="Elias D.A."/>
        </authorList>
    </citation>
    <scope>NUCLEOTIDE SEQUENCE [LARGE SCALE GENOMIC DNA]</scope>
    <source>
        <strain evidence="8 9">Walvis Bay</strain>
    </source>
</reference>
<protein>
    <submittedName>
        <fullName evidence="8">ABC-type transporter, integral membrane subunit</fullName>
    </submittedName>
</protein>
<dbReference type="PANTHER" id="PTHR30177">
    <property type="entry name" value="GLYCINE BETAINE/L-PROLINE TRANSPORT SYSTEM PERMEASE PROTEIN PROW"/>
    <property type="match status" value="1"/>
</dbReference>
<feature type="transmembrane region" description="Helical" evidence="6">
    <location>
        <begin position="354"/>
        <end position="373"/>
    </location>
</feature>
<evidence type="ECO:0000313" key="8">
    <source>
        <dbReference type="EMBL" id="EGJ51288.1"/>
    </source>
</evidence>
<dbReference type="FunFam" id="1.10.3720.10:FF:000001">
    <property type="entry name" value="Glycine betaine ABC transporter, permease"/>
    <property type="match status" value="1"/>
</dbReference>
<dbReference type="InterPro" id="IPR035906">
    <property type="entry name" value="MetI-like_sf"/>
</dbReference>
<keyword evidence="3 6" id="KW-0812">Transmembrane</keyword>
<dbReference type="HOGENOM" id="CLU_046113_3_0_7"/>
<evidence type="ECO:0000256" key="2">
    <source>
        <dbReference type="ARBA" id="ARBA00022448"/>
    </source>
</evidence>
<dbReference type="KEGG" id="daf:Desaf_2986"/>
<comment type="similarity">
    <text evidence="6">Belongs to the binding-protein-dependent transport system permease family.</text>
</comment>
<name>F3Z279_DESAF</name>
<dbReference type="GO" id="GO:0005886">
    <property type="term" value="C:plasma membrane"/>
    <property type="evidence" value="ECO:0007669"/>
    <property type="project" value="UniProtKB-SubCell"/>
</dbReference>
<dbReference type="EMBL" id="CP003221">
    <property type="protein sequence ID" value="EGJ51288.1"/>
    <property type="molecule type" value="Genomic_DNA"/>
</dbReference>
<dbReference type="AlphaFoldDB" id="F3Z279"/>
<gene>
    <name evidence="8" type="ORF">Desaf_2986</name>
</gene>
<dbReference type="SUPFAM" id="SSF161098">
    <property type="entry name" value="MetI-like"/>
    <property type="match status" value="1"/>
</dbReference>
<dbReference type="PANTHER" id="PTHR30177:SF30">
    <property type="entry name" value="GLYCINE BETAINE UPTAKE SYSTEM PERMEASE PROTEIN YEHY"/>
    <property type="match status" value="1"/>
</dbReference>
<evidence type="ECO:0000256" key="5">
    <source>
        <dbReference type="ARBA" id="ARBA00023136"/>
    </source>
</evidence>
<feature type="transmembrane region" description="Helical" evidence="6">
    <location>
        <begin position="163"/>
        <end position="184"/>
    </location>
</feature>
<keyword evidence="2 6" id="KW-0813">Transport</keyword>
<keyword evidence="4 6" id="KW-1133">Transmembrane helix</keyword>
<keyword evidence="9" id="KW-1185">Reference proteome</keyword>
<dbReference type="GO" id="GO:0031460">
    <property type="term" value="P:glycine betaine transport"/>
    <property type="evidence" value="ECO:0007669"/>
    <property type="project" value="TreeGrafter"/>
</dbReference>
<dbReference type="PROSITE" id="PS50928">
    <property type="entry name" value="ABC_TM1"/>
    <property type="match status" value="1"/>
</dbReference>